<evidence type="ECO:0000313" key="2">
    <source>
        <dbReference type="Proteomes" id="UP000596661"/>
    </source>
</evidence>
<dbReference type="AlphaFoldDB" id="A0A803PSK3"/>
<protein>
    <submittedName>
        <fullName evidence="1">Uncharacterized protein</fullName>
    </submittedName>
</protein>
<dbReference type="EnsemblPlants" id="evm.model.05.959">
    <property type="protein sequence ID" value="cds.evm.model.05.959"/>
    <property type="gene ID" value="evm.TU.05.959"/>
</dbReference>
<sequence>MGFHGNSSNKALQEVVNQFYTSEVVSATLTSSTSFVVPSDVGSSIEDKAILFSNSTLGALSSMISTTASPLGFQNMNFELPHAPIMVSSIITAVDKMKVIEGFVNLGNAQISGSKGKGFIFSLIALHYEVRGPGANLPPKVIASAILGVKRFYTGKNTQVGGLC</sequence>
<organism evidence="1 2">
    <name type="scientific">Cannabis sativa</name>
    <name type="common">Hemp</name>
    <name type="synonym">Marijuana</name>
    <dbReference type="NCBI Taxonomy" id="3483"/>
    <lineage>
        <taxon>Eukaryota</taxon>
        <taxon>Viridiplantae</taxon>
        <taxon>Streptophyta</taxon>
        <taxon>Embryophyta</taxon>
        <taxon>Tracheophyta</taxon>
        <taxon>Spermatophyta</taxon>
        <taxon>Magnoliopsida</taxon>
        <taxon>eudicotyledons</taxon>
        <taxon>Gunneridae</taxon>
        <taxon>Pentapetalae</taxon>
        <taxon>rosids</taxon>
        <taxon>fabids</taxon>
        <taxon>Rosales</taxon>
        <taxon>Cannabaceae</taxon>
        <taxon>Cannabis</taxon>
    </lineage>
</organism>
<accession>A0A803PSK3</accession>
<reference evidence="1" key="1">
    <citation type="submission" date="2018-11" db="EMBL/GenBank/DDBJ databases">
        <authorList>
            <person name="Grassa J C."/>
        </authorList>
    </citation>
    <scope>NUCLEOTIDE SEQUENCE [LARGE SCALE GENOMIC DNA]</scope>
</reference>
<dbReference type="Gramene" id="evm.model.05.959">
    <property type="protein sequence ID" value="cds.evm.model.05.959"/>
    <property type="gene ID" value="evm.TU.05.959"/>
</dbReference>
<proteinExistence type="predicted"/>
<evidence type="ECO:0000313" key="1">
    <source>
        <dbReference type="EnsemblPlants" id="cds.evm.model.05.959"/>
    </source>
</evidence>
<name>A0A803PSK3_CANSA</name>
<dbReference type="EMBL" id="UZAU01000475">
    <property type="status" value="NOT_ANNOTATED_CDS"/>
    <property type="molecule type" value="Genomic_DNA"/>
</dbReference>
<keyword evidence="2" id="KW-1185">Reference proteome</keyword>
<reference evidence="1" key="2">
    <citation type="submission" date="2021-03" db="UniProtKB">
        <authorList>
            <consortium name="EnsemblPlants"/>
        </authorList>
    </citation>
    <scope>IDENTIFICATION</scope>
</reference>
<dbReference type="Proteomes" id="UP000596661">
    <property type="component" value="Chromosome 5"/>
</dbReference>